<protein>
    <submittedName>
        <fullName evidence="2">Aldo/keto reductase</fullName>
    </submittedName>
</protein>
<dbReference type="RefSeq" id="WP_200359795.1">
    <property type="nucleotide sequence ID" value="NZ_JAENIL010000106.1"/>
</dbReference>
<dbReference type="Gene3D" id="3.20.20.100">
    <property type="entry name" value="NADP-dependent oxidoreductase domain"/>
    <property type="match status" value="1"/>
</dbReference>
<sequence length="398" mass="44415">MNNDASPNTSRRAFLKSTGAKSVSLALAAGGLPLANAVSKEDAKPANAPTPIWRNRHPDMSYRMLGRTGFMVSELVIGSFAYKSPEHFPIIDDEIDRGINYLDTASAYGQGAVESNIGDYLTQSGNREKIFLATKLSGYYGYASWAIKEIQKDLSESQIEQIRKKGEEMMIERSVLKPGYHMNYFGGQEAQIPKAYFRYLMLKEYGHKVAWQKRAKEHARKLLEEGLARLQTDYIDVLHCPHGLAMPDLIEDETLAEIFAEFKQKGLIRASAVSFHNDVGANLAKAIEVGYYDAAMFAYNIANHAALEPTIYKAKQAGMGLIAMKVARLFAMNDQPEWRREKLNTTLPQEPELSTFAKAYLWALQNPNLSACVSQMESHDEVAENASIVGKKFDLQPA</sequence>
<accession>A0A934VSP3</accession>
<feature type="domain" description="NADP-dependent oxidoreductase" evidence="1">
    <location>
        <begin position="83"/>
        <end position="162"/>
    </location>
</feature>
<dbReference type="Proteomes" id="UP000617628">
    <property type="component" value="Unassembled WGS sequence"/>
</dbReference>
<dbReference type="InterPro" id="IPR053135">
    <property type="entry name" value="AKR2_Oxidoreductase"/>
</dbReference>
<gene>
    <name evidence="2" type="ORF">JIN87_27320</name>
</gene>
<dbReference type="InterPro" id="IPR006311">
    <property type="entry name" value="TAT_signal"/>
</dbReference>
<comment type="caution">
    <text evidence="2">The sequence shown here is derived from an EMBL/GenBank/DDBJ whole genome shotgun (WGS) entry which is preliminary data.</text>
</comment>
<dbReference type="EMBL" id="JAENIL010000106">
    <property type="protein sequence ID" value="MBK1880627.1"/>
    <property type="molecule type" value="Genomic_DNA"/>
</dbReference>
<dbReference type="InterPro" id="IPR036812">
    <property type="entry name" value="NAD(P)_OxRdtase_dom_sf"/>
</dbReference>
<feature type="domain" description="NADP-dependent oxidoreductase" evidence="1">
    <location>
        <begin position="213"/>
        <end position="328"/>
    </location>
</feature>
<dbReference type="SUPFAM" id="SSF51430">
    <property type="entry name" value="NAD(P)-linked oxidoreductase"/>
    <property type="match status" value="1"/>
</dbReference>
<name>A0A934VSP3_9BACT</name>
<organism evidence="2 3">
    <name type="scientific">Pelagicoccus mobilis</name>
    <dbReference type="NCBI Taxonomy" id="415221"/>
    <lineage>
        <taxon>Bacteria</taxon>
        <taxon>Pseudomonadati</taxon>
        <taxon>Verrucomicrobiota</taxon>
        <taxon>Opitutia</taxon>
        <taxon>Puniceicoccales</taxon>
        <taxon>Pelagicoccaceae</taxon>
        <taxon>Pelagicoccus</taxon>
    </lineage>
</organism>
<dbReference type="PROSITE" id="PS51318">
    <property type="entry name" value="TAT"/>
    <property type="match status" value="1"/>
</dbReference>
<evidence type="ECO:0000313" key="2">
    <source>
        <dbReference type="EMBL" id="MBK1880627.1"/>
    </source>
</evidence>
<evidence type="ECO:0000259" key="1">
    <source>
        <dbReference type="Pfam" id="PF00248"/>
    </source>
</evidence>
<dbReference type="InterPro" id="IPR023210">
    <property type="entry name" value="NADP_OxRdtase_dom"/>
</dbReference>
<evidence type="ECO:0000313" key="3">
    <source>
        <dbReference type="Proteomes" id="UP000617628"/>
    </source>
</evidence>
<dbReference type="PANTHER" id="PTHR43312">
    <property type="entry name" value="D-THREO-ALDOSE 1-DEHYDROGENASE"/>
    <property type="match status" value="1"/>
</dbReference>
<reference evidence="2" key="1">
    <citation type="submission" date="2021-01" db="EMBL/GenBank/DDBJ databases">
        <title>Modified the classification status of verrucomicrobia.</title>
        <authorList>
            <person name="Feng X."/>
        </authorList>
    </citation>
    <scope>NUCLEOTIDE SEQUENCE</scope>
    <source>
        <strain evidence="2">KCTC 13126</strain>
    </source>
</reference>
<keyword evidence="3" id="KW-1185">Reference proteome</keyword>
<dbReference type="PANTHER" id="PTHR43312:SF1">
    <property type="entry name" value="NADP-DEPENDENT OXIDOREDUCTASE DOMAIN-CONTAINING PROTEIN"/>
    <property type="match status" value="1"/>
</dbReference>
<dbReference type="AlphaFoldDB" id="A0A934VSP3"/>
<dbReference type="Pfam" id="PF00248">
    <property type="entry name" value="Aldo_ket_red"/>
    <property type="match status" value="2"/>
</dbReference>
<proteinExistence type="predicted"/>